<dbReference type="OrthoDB" id="838078at2"/>
<protein>
    <recommendedName>
        <fullName evidence="3">Lipoprotein</fullName>
    </recommendedName>
</protein>
<dbReference type="PROSITE" id="PS51257">
    <property type="entry name" value="PROKAR_LIPOPROTEIN"/>
    <property type="match status" value="1"/>
</dbReference>
<evidence type="ECO:0000313" key="1">
    <source>
        <dbReference type="EMBL" id="SMD45865.1"/>
    </source>
</evidence>
<dbReference type="AlphaFoldDB" id="A0A1W2HAD7"/>
<accession>A0A1W2HAD7</accession>
<proteinExistence type="predicted"/>
<keyword evidence="2" id="KW-1185">Reference proteome</keyword>
<dbReference type="RefSeq" id="WP_157370265.1">
    <property type="nucleotide sequence ID" value="NZ_LT838813.1"/>
</dbReference>
<sequence>MMRTVRLKIWPWALNVIVILFTGVLGSCHENNEPIFETEGYIVGGYHCLGNTVISTPYGSGRTYLIETTSHEPESLLVFGVPEDLFDFPENWMGYYSFPEEQKRNHKIKFRYRNITRPRDDKWYSFICTTDYPELSAFYPSVVVITVRRLD</sequence>
<dbReference type="EMBL" id="LT838813">
    <property type="protein sequence ID" value="SMD45865.1"/>
    <property type="molecule type" value="Genomic_DNA"/>
</dbReference>
<organism evidence="1 2">
    <name type="scientific">Aquiflexum balticum DSM 16537</name>
    <dbReference type="NCBI Taxonomy" id="758820"/>
    <lineage>
        <taxon>Bacteria</taxon>
        <taxon>Pseudomonadati</taxon>
        <taxon>Bacteroidota</taxon>
        <taxon>Cytophagia</taxon>
        <taxon>Cytophagales</taxon>
        <taxon>Cyclobacteriaceae</taxon>
        <taxon>Aquiflexum</taxon>
    </lineage>
</organism>
<name>A0A1W2HAD7_9BACT</name>
<dbReference type="Proteomes" id="UP000192333">
    <property type="component" value="Chromosome I"/>
</dbReference>
<gene>
    <name evidence="1" type="ORF">SAMN00777080_4536</name>
</gene>
<evidence type="ECO:0000313" key="2">
    <source>
        <dbReference type="Proteomes" id="UP000192333"/>
    </source>
</evidence>
<reference evidence="2" key="1">
    <citation type="submission" date="2017-04" db="EMBL/GenBank/DDBJ databases">
        <authorList>
            <person name="Varghese N."/>
            <person name="Submissions S."/>
        </authorList>
    </citation>
    <scope>NUCLEOTIDE SEQUENCE [LARGE SCALE GENOMIC DNA]</scope>
    <source>
        <strain evidence="2">DSM 16537</strain>
    </source>
</reference>
<evidence type="ECO:0008006" key="3">
    <source>
        <dbReference type="Google" id="ProtNLM"/>
    </source>
</evidence>